<dbReference type="CDD" id="cd02440">
    <property type="entry name" value="AdoMet_MTases"/>
    <property type="match status" value="1"/>
</dbReference>
<dbReference type="PANTHER" id="PTHR18895:SF74">
    <property type="entry name" value="MTRF1L RELEASE FACTOR GLUTAMINE METHYLTRANSFERASE"/>
    <property type="match status" value="1"/>
</dbReference>
<evidence type="ECO:0000256" key="2">
    <source>
        <dbReference type="ARBA" id="ARBA00022603"/>
    </source>
</evidence>
<evidence type="ECO:0000259" key="6">
    <source>
        <dbReference type="Pfam" id="PF05175"/>
    </source>
</evidence>
<proteinExistence type="predicted"/>
<dbReference type="Pfam" id="PF17827">
    <property type="entry name" value="PrmC_N"/>
    <property type="match status" value="1"/>
</dbReference>
<evidence type="ECO:0000256" key="5">
    <source>
        <dbReference type="ARBA" id="ARBA00048391"/>
    </source>
</evidence>
<dbReference type="NCBIfam" id="TIGR03534">
    <property type="entry name" value="RF_mod_PrmC"/>
    <property type="match status" value="1"/>
</dbReference>
<dbReference type="InterPro" id="IPR007848">
    <property type="entry name" value="Small_mtfrase_dom"/>
</dbReference>
<dbReference type="PROSITE" id="PS00092">
    <property type="entry name" value="N6_MTASE"/>
    <property type="match status" value="1"/>
</dbReference>
<dbReference type="Proteomes" id="UP000078200">
    <property type="component" value="Unassembled WGS sequence"/>
</dbReference>
<feature type="domain" description="Methyltransferase small" evidence="6">
    <location>
        <begin position="155"/>
        <end position="239"/>
    </location>
</feature>
<dbReference type="GO" id="GO:0102559">
    <property type="term" value="F:peptide chain release factor N(5)-glutamine methyltransferase activity"/>
    <property type="evidence" value="ECO:0007669"/>
    <property type="project" value="UniProtKB-EC"/>
</dbReference>
<accession>A0A1A9V1C3</accession>
<dbReference type="InterPro" id="IPR040758">
    <property type="entry name" value="PrmC_N"/>
</dbReference>
<dbReference type="NCBIfam" id="TIGR00536">
    <property type="entry name" value="hemK_fam"/>
    <property type="match status" value="1"/>
</dbReference>
<comment type="catalytic activity">
    <reaction evidence="5">
        <text>L-glutaminyl-[peptide chain release factor] + S-adenosyl-L-methionine = N(5)-methyl-L-glutaminyl-[peptide chain release factor] + S-adenosyl-L-homocysteine + H(+)</text>
        <dbReference type="Rhea" id="RHEA:42896"/>
        <dbReference type="Rhea" id="RHEA-COMP:10271"/>
        <dbReference type="Rhea" id="RHEA-COMP:10272"/>
        <dbReference type="ChEBI" id="CHEBI:15378"/>
        <dbReference type="ChEBI" id="CHEBI:30011"/>
        <dbReference type="ChEBI" id="CHEBI:57856"/>
        <dbReference type="ChEBI" id="CHEBI:59789"/>
        <dbReference type="ChEBI" id="CHEBI:61891"/>
        <dbReference type="EC" id="2.1.1.297"/>
    </reaction>
</comment>
<dbReference type="InterPro" id="IPR004556">
    <property type="entry name" value="HemK-like"/>
</dbReference>
<keyword evidence="2" id="KW-0489">Methyltransferase</keyword>
<dbReference type="GO" id="GO:0005739">
    <property type="term" value="C:mitochondrion"/>
    <property type="evidence" value="ECO:0007669"/>
    <property type="project" value="TreeGrafter"/>
</dbReference>
<evidence type="ECO:0000259" key="7">
    <source>
        <dbReference type="Pfam" id="PF17827"/>
    </source>
</evidence>
<keyword evidence="4" id="KW-0949">S-adenosyl-L-methionine</keyword>
<name>A0A1A9V1C3_GLOAU</name>
<evidence type="ECO:0000256" key="1">
    <source>
        <dbReference type="ARBA" id="ARBA00012771"/>
    </source>
</evidence>
<keyword evidence="3" id="KW-0808">Transferase</keyword>
<dbReference type="VEuPathDB" id="VectorBase:GAUT022657"/>
<dbReference type="GO" id="GO:0032259">
    <property type="term" value="P:methylation"/>
    <property type="evidence" value="ECO:0007669"/>
    <property type="project" value="UniProtKB-KW"/>
</dbReference>
<dbReference type="Gene3D" id="1.10.8.10">
    <property type="entry name" value="DNA helicase RuvA subunit, C-terminal domain"/>
    <property type="match status" value="1"/>
</dbReference>
<reference evidence="8" key="1">
    <citation type="submission" date="2020-05" db="UniProtKB">
        <authorList>
            <consortium name="EnsemblMetazoa"/>
        </authorList>
    </citation>
    <scope>IDENTIFICATION</scope>
    <source>
        <strain evidence="8">TTRI</strain>
    </source>
</reference>
<dbReference type="GO" id="GO:0003676">
    <property type="term" value="F:nucleic acid binding"/>
    <property type="evidence" value="ECO:0007669"/>
    <property type="project" value="InterPro"/>
</dbReference>
<dbReference type="EC" id="2.1.1.297" evidence="1"/>
<dbReference type="Pfam" id="PF05175">
    <property type="entry name" value="MTS"/>
    <property type="match status" value="1"/>
</dbReference>
<dbReference type="SUPFAM" id="SSF53335">
    <property type="entry name" value="S-adenosyl-L-methionine-dependent methyltransferases"/>
    <property type="match status" value="1"/>
</dbReference>
<sequence>MLKSFTFDTFKLSRSATKQIFGTHQHYCTLNANQSHGQSVEVRKALEGWDEKLKDAGVGDIEFNLKCLVAHVLKRKFSTLKSYKTEKFTAEQHSEFSRLCEARCARMPLQYILGEWDFMDLTLKTAPTVFIPRPETEEFVSKVIEEYRNVQQPIDMLEVGCGSGAISLAILNALPHVTSTAIERSKAATTLAWENAKSLKLSDRFTPYNHTTSENNYLPKELADRKFDLIVSNPPYVRTEEFPLLQPEVTIYENLNALDGGQDGLQIARLVFDLACLYLRRGGKLWLELGSEHPPLVKTIMNLKYEGRLRFISSYIDQYKRDRFVEIEKV</sequence>
<dbReference type="InterPro" id="IPR050320">
    <property type="entry name" value="N5-glutamine_MTase"/>
</dbReference>
<evidence type="ECO:0000256" key="3">
    <source>
        <dbReference type="ARBA" id="ARBA00022679"/>
    </source>
</evidence>
<evidence type="ECO:0000313" key="8">
    <source>
        <dbReference type="EnsemblMetazoa" id="GAUT022657-PA"/>
    </source>
</evidence>
<organism evidence="8 9">
    <name type="scientific">Glossina austeni</name>
    <name type="common">Savannah tsetse fly</name>
    <dbReference type="NCBI Taxonomy" id="7395"/>
    <lineage>
        <taxon>Eukaryota</taxon>
        <taxon>Metazoa</taxon>
        <taxon>Ecdysozoa</taxon>
        <taxon>Arthropoda</taxon>
        <taxon>Hexapoda</taxon>
        <taxon>Insecta</taxon>
        <taxon>Pterygota</taxon>
        <taxon>Neoptera</taxon>
        <taxon>Endopterygota</taxon>
        <taxon>Diptera</taxon>
        <taxon>Brachycera</taxon>
        <taxon>Muscomorpha</taxon>
        <taxon>Hippoboscoidea</taxon>
        <taxon>Glossinidae</taxon>
        <taxon>Glossina</taxon>
    </lineage>
</organism>
<feature type="domain" description="Release factor glutamine methyltransferase N-terminal" evidence="7">
    <location>
        <begin position="45"/>
        <end position="114"/>
    </location>
</feature>
<dbReference type="InterPro" id="IPR002052">
    <property type="entry name" value="DNA_methylase_N6_adenine_CS"/>
</dbReference>
<evidence type="ECO:0000256" key="4">
    <source>
        <dbReference type="ARBA" id="ARBA00022691"/>
    </source>
</evidence>
<dbReference type="AlphaFoldDB" id="A0A1A9V1C3"/>
<dbReference type="STRING" id="7395.A0A1A9V1C3"/>
<dbReference type="InterPro" id="IPR029063">
    <property type="entry name" value="SAM-dependent_MTases_sf"/>
</dbReference>
<dbReference type="InterPro" id="IPR019874">
    <property type="entry name" value="RF_methyltr_PrmC"/>
</dbReference>
<dbReference type="Gene3D" id="3.40.50.150">
    <property type="entry name" value="Vaccinia Virus protein VP39"/>
    <property type="match status" value="1"/>
</dbReference>
<evidence type="ECO:0000313" key="9">
    <source>
        <dbReference type="Proteomes" id="UP000078200"/>
    </source>
</evidence>
<keyword evidence="9" id="KW-1185">Reference proteome</keyword>
<dbReference type="EnsemblMetazoa" id="GAUT022657-RA">
    <property type="protein sequence ID" value="GAUT022657-PA"/>
    <property type="gene ID" value="GAUT022657"/>
</dbReference>
<protein>
    <recommendedName>
        <fullName evidence="1">peptide chain release factor N(5)-glutamine methyltransferase</fullName>
        <ecNumber evidence="1">2.1.1.297</ecNumber>
    </recommendedName>
</protein>
<dbReference type="PANTHER" id="PTHR18895">
    <property type="entry name" value="HEMK METHYLTRANSFERASE"/>
    <property type="match status" value="1"/>
</dbReference>